<evidence type="ECO:0000256" key="5">
    <source>
        <dbReference type="ARBA" id="ARBA00023136"/>
    </source>
</evidence>
<gene>
    <name evidence="10" type="primary">fluC</name>
    <name evidence="10" type="synonym">crcB</name>
    <name evidence="11" type="ORF">EI684_21180</name>
</gene>
<feature type="transmembrane region" description="Helical" evidence="10">
    <location>
        <begin position="6"/>
        <end position="27"/>
    </location>
</feature>
<evidence type="ECO:0000256" key="10">
    <source>
        <dbReference type="HAMAP-Rule" id="MF_00454"/>
    </source>
</evidence>
<dbReference type="GO" id="GO:0005886">
    <property type="term" value="C:plasma membrane"/>
    <property type="evidence" value="ECO:0007669"/>
    <property type="project" value="UniProtKB-SubCell"/>
</dbReference>
<dbReference type="HAMAP" id="MF_00454">
    <property type="entry name" value="FluC"/>
    <property type="match status" value="1"/>
</dbReference>
<dbReference type="SUPFAM" id="SSF103473">
    <property type="entry name" value="MFS general substrate transporter"/>
    <property type="match status" value="1"/>
</dbReference>
<comment type="catalytic activity">
    <reaction evidence="8">
        <text>fluoride(in) = fluoride(out)</text>
        <dbReference type="Rhea" id="RHEA:76159"/>
        <dbReference type="ChEBI" id="CHEBI:17051"/>
    </reaction>
    <physiologicalReaction direction="left-to-right" evidence="8">
        <dbReference type="Rhea" id="RHEA:76160"/>
    </physiologicalReaction>
</comment>
<keyword evidence="10" id="KW-0813">Transport</keyword>
<feature type="transmembrane region" description="Helical" evidence="10">
    <location>
        <begin position="74"/>
        <end position="92"/>
    </location>
</feature>
<reference evidence="11 12" key="1">
    <citation type="submission" date="2018-12" db="EMBL/GenBank/DDBJ databases">
        <title>Genome Sequence of Candidatus Viridilinea halotolerans isolated from saline sulfide-rich spring.</title>
        <authorList>
            <person name="Grouzdev D.S."/>
            <person name="Burganskaya E.I."/>
            <person name="Krutkina M.S."/>
            <person name="Sukhacheva M.V."/>
            <person name="Gorlenko V.M."/>
        </authorList>
    </citation>
    <scope>NUCLEOTIDE SEQUENCE [LARGE SCALE GENOMIC DNA]</scope>
    <source>
        <strain evidence="11">Chok-6</strain>
    </source>
</reference>
<organism evidence="11 12">
    <name type="scientific">Candidatus Viridilinea halotolerans</name>
    <dbReference type="NCBI Taxonomy" id="2491704"/>
    <lineage>
        <taxon>Bacteria</taxon>
        <taxon>Bacillati</taxon>
        <taxon>Chloroflexota</taxon>
        <taxon>Chloroflexia</taxon>
        <taxon>Chloroflexales</taxon>
        <taxon>Chloroflexineae</taxon>
        <taxon>Oscillochloridaceae</taxon>
        <taxon>Candidatus Viridilinea</taxon>
    </lineage>
</organism>
<comment type="similarity">
    <text evidence="7 10">Belongs to the fluoride channel Fluc/FEX (TC 1.A.43) family.</text>
</comment>
<dbReference type="GO" id="GO:0062054">
    <property type="term" value="F:fluoride channel activity"/>
    <property type="evidence" value="ECO:0007669"/>
    <property type="project" value="UniProtKB-UniRule"/>
</dbReference>
<comment type="caution">
    <text evidence="11">The sequence shown here is derived from an EMBL/GenBank/DDBJ whole genome shotgun (WGS) entry which is preliminary data.</text>
</comment>
<dbReference type="AlphaFoldDB" id="A0A426TRL8"/>
<sequence>MSERQVTMNWLFLSLGAVVGALCRYHAVRLIQRHSATTFPLGTLIVNLSGSLLLGMLIGLVASHPQWPVVALRTLFGVGFCATYTTFSSFIFETTQLWRQGARAAALFNLLGQPLLGAGCAWAGLSMMS</sequence>
<name>A0A426TRL8_9CHLR</name>
<evidence type="ECO:0000256" key="2">
    <source>
        <dbReference type="ARBA" id="ARBA00022475"/>
    </source>
</evidence>
<keyword evidence="3 10" id="KW-0812">Transmembrane</keyword>
<dbReference type="PANTHER" id="PTHR28259:SF1">
    <property type="entry name" value="FLUORIDE EXPORT PROTEIN 1-RELATED"/>
    <property type="match status" value="1"/>
</dbReference>
<dbReference type="InterPro" id="IPR003691">
    <property type="entry name" value="FluC"/>
</dbReference>
<dbReference type="GO" id="GO:0140114">
    <property type="term" value="P:cellular detoxification of fluoride"/>
    <property type="evidence" value="ECO:0007669"/>
    <property type="project" value="UniProtKB-UniRule"/>
</dbReference>
<accession>A0A426TRL8</accession>
<keyword evidence="2 10" id="KW-1003">Cell membrane</keyword>
<comment type="function">
    <text evidence="9 10">Fluoride-specific ion channel. Important for reducing fluoride concentration in the cell, thus reducing its toxicity.</text>
</comment>
<proteinExistence type="inferred from homology"/>
<keyword evidence="4 10" id="KW-1133">Transmembrane helix</keyword>
<feature type="transmembrane region" description="Helical" evidence="10">
    <location>
        <begin position="104"/>
        <end position="125"/>
    </location>
</feature>
<evidence type="ECO:0000256" key="4">
    <source>
        <dbReference type="ARBA" id="ARBA00022989"/>
    </source>
</evidence>
<evidence type="ECO:0000256" key="3">
    <source>
        <dbReference type="ARBA" id="ARBA00022692"/>
    </source>
</evidence>
<evidence type="ECO:0000256" key="7">
    <source>
        <dbReference type="ARBA" id="ARBA00035120"/>
    </source>
</evidence>
<comment type="caution">
    <text evidence="10">Lacks conserved residue(s) required for the propagation of feature annotation.</text>
</comment>
<evidence type="ECO:0000256" key="6">
    <source>
        <dbReference type="ARBA" id="ARBA00023303"/>
    </source>
</evidence>
<comment type="subcellular location">
    <subcellularLocation>
        <location evidence="1 10">Cell membrane</location>
        <topology evidence="1 10">Multi-pass membrane protein</topology>
    </subcellularLocation>
</comment>
<evidence type="ECO:0000313" key="12">
    <source>
        <dbReference type="Proteomes" id="UP000280307"/>
    </source>
</evidence>
<evidence type="ECO:0000256" key="9">
    <source>
        <dbReference type="ARBA" id="ARBA00049940"/>
    </source>
</evidence>
<dbReference type="Pfam" id="PF02537">
    <property type="entry name" value="CRCB"/>
    <property type="match status" value="1"/>
</dbReference>
<keyword evidence="5 10" id="KW-0472">Membrane</keyword>
<dbReference type="Proteomes" id="UP000280307">
    <property type="component" value="Unassembled WGS sequence"/>
</dbReference>
<dbReference type="EMBL" id="RSAS01000880">
    <property type="protein sequence ID" value="RRR66150.1"/>
    <property type="molecule type" value="Genomic_DNA"/>
</dbReference>
<feature type="transmembrane region" description="Helical" evidence="10">
    <location>
        <begin position="39"/>
        <end position="62"/>
    </location>
</feature>
<evidence type="ECO:0000256" key="1">
    <source>
        <dbReference type="ARBA" id="ARBA00004651"/>
    </source>
</evidence>
<dbReference type="PANTHER" id="PTHR28259">
    <property type="entry name" value="FLUORIDE EXPORT PROTEIN 1-RELATED"/>
    <property type="match status" value="1"/>
</dbReference>
<dbReference type="InterPro" id="IPR036259">
    <property type="entry name" value="MFS_trans_sf"/>
</dbReference>
<evidence type="ECO:0000256" key="8">
    <source>
        <dbReference type="ARBA" id="ARBA00035585"/>
    </source>
</evidence>
<keyword evidence="10" id="KW-0406">Ion transport</keyword>
<evidence type="ECO:0000313" key="11">
    <source>
        <dbReference type="EMBL" id="RRR66150.1"/>
    </source>
</evidence>
<protein>
    <recommendedName>
        <fullName evidence="10">Fluoride-specific ion channel FluC</fullName>
    </recommendedName>
</protein>
<keyword evidence="6 10" id="KW-0407">Ion channel</keyword>